<evidence type="ECO:0000256" key="1">
    <source>
        <dbReference type="SAM" id="MobiDB-lite"/>
    </source>
</evidence>
<sequence>MDADNNNANYSSSDECVVLSVASLNRTYSTETDGSKPSTPNPRLSKTELVQRKSERDAKKAEEEAVRAEKKRLKDELKAKRAAEIQLEKTRKAEELQLEKLRKAEERA</sequence>
<dbReference type="EMBL" id="CAJOBH010259124">
    <property type="protein sequence ID" value="CAF5152985.1"/>
    <property type="molecule type" value="Genomic_DNA"/>
</dbReference>
<name>A0A8S3GAK4_9BILA</name>
<dbReference type="Proteomes" id="UP000681967">
    <property type="component" value="Unassembled WGS sequence"/>
</dbReference>
<feature type="compositionally biased region" description="Basic and acidic residues" evidence="1">
    <location>
        <begin position="45"/>
        <end position="77"/>
    </location>
</feature>
<feature type="region of interest" description="Disordered" evidence="1">
    <location>
        <begin position="27"/>
        <end position="77"/>
    </location>
</feature>
<evidence type="ECO:0000313" key="2">
    <source>
        <dbReference type="EMBL" id="CAF5152985.1"/>
    </source>
</evidence>
<dbReference type="AlphaFoldDB" id="A0A8S3GAK4"/>
<evidence type="ECO:0000313" key="3">
    <source>
        <dbReference type="Proteomes" id="UP000681967"/>
    </source>
</evidence>
<gene>
    <name evidence="2" type="ORF">BYL167_LOCUS72705</name>
</gene>
<reference evidence="2" key="1">
    <citation type="submission" date="2021-02" db="EMBL/GenBank/DDBJ databases">
        <authorList>
            <person name="Nowell W R."/>
        </authorList>
    </citation>
    <scope>NUCLEOTIDE SEQUENCE</scope>
</reference>
<proteinExistence type="predicted"/>
<feature type="compositionally biased region" description="Polar residues" evidence="1">
    <location>
        <begin position="27"/>
        <end position="44"/>
    </location>
</feature>
<comment type="caution">
    <text evidence="2">The sequence shown here is derived from an EMBL/GenBank/DDBJ whole genome shotgun (WGS) entry which is preliminary data.</text>
</comment>
<protein>
    <submittedName>
        <fullName evidence="2">Uncharacterized protein</fullName>
    </submittedName>
</protein>
<organism evidence="2 3">
    <name type="scientific">Rotaria magnacalcarata</name>
    <dbReference type="NCBI Taxonomy" id="392030"/>
    <lineage>
        <taxon>Eukaryota</taxon>
        <taxon>Metazoa</taxon>
        <taxon>Spiralia</taxon>
        <taxon>Gnathifera</taxon>
        <taxon>Rotifera</taxon>
        <taxon>Eurotatoria</taxon>
        <taxon>Bdelloidea</taxon>
        <taxon>Philodinida</taxon>
        <taxon>Philodinidae</taxon>
        <taxon>Rotaria</taxon>
    </lineage>
</organism>
<accession>A0A8S3GAK4</accession>
<feature type="non-terminal residue" evidence="2">
    <location>
        <position position="1"/>
    </location>
</feature>